<evidence type="ECO:0000256" key="2">
    <source>
        <dbReference type="ARBA" id="ARBA00012438"/>
    </source>
</evidence>
<evidence type="ECO:0000313" key="8">
    <source>
        <dbReference type="EMBL" id="SOC80482.1"/>
    </source>
</evidence>
<evidence type="ECO:0000259" key="7">
    <source>
        <dbReference type="PROSITE" id="PS50109"/>
    </source>
</evidence>
<dbReference type="PANTHER" id="PTHR43711">
    <property type="entry name" value="TWO-COMPONENT HISTIDINE KINASE"/>
    <property type="match status" value="1"/>
</dbReference>
<dbReference type="PROSITE" id="PS50109">
    <property type="entry name" value="HIS_KIN"/>
    <property type="match status" value="1"/>
</dbReference>
<evidence type="ECO:0000256" key="3">
    <source>
        <dbReference type="ARBA" id="ARBA00022553"/>
    </source>
</evidence>
<feature type="domain" description="Histidine kinase" evidence="7">
    <location>
        <begin position="180"/>
        <end position="393"/>
    </location>
</feature>
<evidence type="ECO:0000256" key="1">
    <source>
        <dbReference type="ARBA" id="ARBA00000085"/>
    </source>
</evidence>
<dbReference type="Pfam" id="PF01590">
    <property type="entry name" value="GAF"/>
    <property type="match status" value="1"/>
</dbReference>
<dbReference type="InterPro" id="IPR003018">
    <property type="entry name" value="GAF"/>
</dbReference>
<dbReference type="RefSeq" id="WP_218839731.1">
    <property type="nucleotide sequence ID" value="NZ_OCMF01000002.1"/>
</dbReference>
<dbReference type="Gene3D" id="3.30.450.40">
    <property type="match status" value="1"/>
</dbReference>
<dbReference type="SUPFAM" id="SSF47384">
    <property type="entry name" value="Homodimeric domain of signal transducing histidine kinase"/>
    <property type="match status" value="1"/>
</dbReference>
<dbReference type="InterPro" id="IPR003594">
    <property type="entry name" value="HATPase_dom"/>
</dbReference>
<organism evidence="8 9">
    <name type="scientific">Salinimicrobium sediminis</name>
    <dbReference type="NCBI Taxonomy" id="1343891"/>
    <lineage>
        <taxon>Bacteria</taxon>
        <taxon>Pseudomonadati</taxon>
        <taxon>Bacteroidota</taxon>
        <taxon>Flavobacteriia</taxon>
        <taxon>Flavobacteriales</taxon>
        <taxon>Flavobacteriaceae</taxon>
        <taxon>Salinimicrobium</taxon>
    </lineage>
</organism>
<dbReference type="InterPro" id="IPR050736">
    <property type="entry name" value="Sensor_HK_Regulatory"/>
</dbReference>
<evidence type="ECO:0000313" key="9">
    <source>
        <dbReference type="Proteomes" id="UP000219193"/>
    </source>
</evidence>
<dbReference type="Gene3D" id="3.30.565.10">
    <property type="entry name" value="Histidine kinase-like ATPase, C-terminal domain"/>
    <property type="match status" value="1"/>
</dbReference>
<dbReference type="GO" id="GO:0000155">
    <property type="term" value="F:phosphorelay sensor kinase activity"/>
    <property type="evidence" value="ECO:0007669"/>
    <property type="project" value="InterPro"/>
</dbReference>
<dbReference type="PANTHER" id="PTHR43711:SF1">
    <property type="entry name" value="HISTIDINE KINASE 1"/>
    <property type="match status" value="1"/>
</dbReference>
<dbReference type="SMART" id="SM00387">
    <property type="entry name" value="HATPase_c"/>
    <property type="match status" value="1"/>
</dbReference>
<proteinExistence type="predicted"/>
<dbReference type="InterPro" id="IPR029016">
    <property type="entry name" value="GAF-like_dom_sf"/>
</dbReference>
<accession>A0A285X591</accession>
<dbReference type="EC" id="2.7.13.3" evidence="2"/>
<keyword evidence="9" id="KW-1185">Reference proteome</keyword>
<dbReference type="InterPro" id="IPR005467">
    <property type="entry name" value="His_kinase_dom"/>
</dbReference>
<dbReference type="SUPFAM" id="SSF55781">
    <property type="entry name" value="GAF domain-like"/>
    <property type="match status" value="1"/>
</dbReference>
<comment type="catalytic activity">
    <reaction evidence="1">
        <text>ATP + protein L-histidine = ADP + protein N-phospho-L-histidine.</text>
        <dbReference type="EC" id="2.7.13.3"/>
    </reaction>
</comment>
<dbReference type="InterPro" id="IPR004358">
    <property type="entry name" value="Sig_transdc_His_kin-like_C"/>
</dbReference>
<dbReference type="SUPFAM" id="SSF55874">
    <property type="entry name" value="ATPase domain of HSP90 chaperone/DNA topoisomerase II/histidine kinase"/>
    <property type="match status" value="1"/>
</dbReference>
<keyword evidence="3" id="KW-0597">Phosphoprotein</keyword>
<dbReference type="EMBL" id="OCMF01000002">
    <property type="protein sequence ID" value="SOC80482.1"/>
    <property type="molecule type" value="Genomic_DNA"/>
</dbReference>
<dbReference type="CDD" id="cd00075">
    <property type="entry name" value="HATPase"/>
    <property type="match status" value="1"/>
</dbReference>
<dbReference type="InterPro" id="IPR003661">
    <property type="entry name" value="HisK_dim/P_dom"/>
</dbReference>
<sequence>MKKDFSGDVDAVNQISIIPQILDVVCRTTQMGFAAIARVTEDRWITCSALDHINFGLKPGDELEVETTLCHEVRQSREAIFIDNVSEDNKYQDHHTPRIYGLQSYASYPIFRKNGEFFGTLCAIDTKPYRVNTPEIVGMFKLFTDLIAFHLEIVEGMHLQQEKLREEKEMAELRDQFIAILGHDLKNPIATMRMSSDILLKMSKEDLTQRHAALIKSTSYRMQGLIENILDFARGKLGEGLILEKEIANGSLEDLLIQVVNEIQNNSPERTIDLEIALDHEVYCDKNRIAQLLSNLLSNANHHGDPKAPVNVRAITNEKNFELSVSNQGERISETALAHLFEPFYRESNDANKKGLGLGLFIASEIAKAHSGDLLVCSTSKETRFTLQIPLNGGN</sequence>
<dbReference type="SMART" id="SM00065">
    <property type="entry name" value="GAF"/>
    <property type="match status" value="1"/>
</dbReference>
<dbReference type="Proteomes" id="UP000219193">
    <property type="component" value="Unassembled WGS sequence"/>
</dbReference>
<dbReference type="CDD" id="cd00082">
    <property type="entry name" value="HisKA"/>
    <property type="match status" value="1"/>
</dbReference>
<dbReference type="AlphaFoldDB" id="A0A285X591"/>
<name>A0A285X591_9FLAO</name>
<dbReference type="InterPro" id="IPR036097">
    <property type="entry name" value="HisK_dim/P_sf"/>
</dbReference>
<evidence type="ECO:0000256" key="6">
    <source>
        <dbReference type="ARBA" id="ARBA00023012"/>
    </source>
</evidence>
<evidence type="ECO:0000256" key="4">
    <source>
        <dbReference type="ARBA" id="ARBA00022679"/>
    </source>
</evidence>
<gene>
    <name evidence="8" type="ORF">SAMN06296241_2032</name>
</gene>
<dbReference type="Gene3D" id="1.10.287.130">
    <property type="match status" value="1"/>
</dbReference>
<keyword evidence="4" id="KW-0808">Transferase</keyword>
<dbReference type="InterPro" id="IPR036890">
    <property type="entry name" value="HATPase_C_sf"/>
</dbReference>
<dbReference type="SMART" id="SM00388">
    <property type="entry name" value="HisKA"/>
    <property type="match status" value="1"/>
</dbReference>
<protein>
    <recommendedName>
        <fullName evidence="2">histidine kinase</fullName>
        <ecNumber evidence="2">2.7.13.3</ecNumber>
    </recommendedName>
</protein>
<keyword evidence="6" id="KW-0902">Two-component regulatory system</keyword>
<dbReference type="Pfam" id="PF02518">
    <property type="entry name" value="HATPase_c"/>
    <property type="match status" value="1"/>
</dbReference>
<keyword evidence="5" id="KW-0418">Kinase</keyword>
<dbReference type="Pfam" id="PF00512">
    <property type="entry name" value="HisKA"/>
    <property type="match status" value="1"/>
</dbReference>
<reference evidence="9" key="1">
    <citation type="submission" date="2017-09" db="EMBL/GenBank/DDBJ databases">
        <authorList>
            <person name="Varghese N."/>
            <person name="Submissions S."/>
        </authorList>
    </citation>
    <scope>NUCLEOTIDE SEQUENCE [LARGE SCALE GENOMIC DNA]</scope>
    <source>
        <strain evidence="9">CGMCC 1.12641</strain>
    </source>
</reference>
<dbReference type="PRINTS" id="PR00344">
    <property type="entry name" value="BCTRLSENSOR"/>
</dbReference>
<evidence type="ECO:0000256" key="5">
    <source>
        <dbReference type="ARBA" id="ARBA00022777"/>
    </source>
</evidence>